<sequence length="138" mass="15179">MEDPSQLHTCSYADNHLILCIKPEALQQYHSKLSKGRNETSLTAAAAEPVTGPEAKSEAEKGGGQTDDGGWSGGWLVKNHPALTNRVILASFRSEHQVRRGALRQEPCKVIARKLRFWDQMRSRSTAGTADKTTKHAV</sequence>
<gene>
    <name evidence="2" type="ORF">TWF718_005166</name>
</gene>
<keyword evidence="3" id="KW-1185">Reference proteome</keyword>
<proteinExistence type="predicted"/>
<dbReference type="Proteomes" id="UP001313282">
    <property type="component" value="Unassembled WGS sequence"/>
</dbReference>
<protein>
    <submittedName>
        <fullName evidence="2">Uncharacterized protein</fullName>
    </submittedName>
</protein>
<reference evidence="2 3" key="1">
    <citation type="submission" date="2019-10" db="EMBL/GenBank/DDBJ databases">
        <authorList>
            <person name="Palmer J.M."/>
        </authorList>
    </citation>
    <scope>NUCLEOTIDE SEQUENCE [LARGE SCALE GENOMIC DNA]</scope>
    <source>
        <strain evidence="2 3">TWF718</strain>
    </source>
</reference>
<organism evidence="2 3">
    <name type="scientific">Orbilia javanica</name>
    <dbReference type="NCBI Taxonomy" id="47235"/>
    <lineage>
        <taxon>Eukaryota</taxon>
        <taxon>Fungi</taxon>
        <taxon>Dikarya</taxon>
        <taxon>Ascomycota</taxon>
        <taxon>Pezizomycotina</taxon>
        <taxon>Orbiliomycetes</taxon>
        <taxon>Orbiliales</taxon>
        <taxon>Orbiliaceae</taxon>
        <taxon>Orbilia</taxon>
    </lineage>
</organism>
<dbReference type="AlphaFoldDB" id="A0AAN8RR61"/>
<evidence type="ECO:0000313" key="3">
    <source>
        <dbReference type="Proteomes" id="UP001313282"/>
    </source>
</evidence>
<accession>A0AAN8RR61</accession>
<evidence type="ECO:0000313" key="2">
    <source>
        <dbReference type="EMBL" id="KAK6352017.1"/>
    </source>
</evidence>
<feature type="compositionally biased region" description="Gly residues" evidence="1">
    <location>
        <begin position="62"/>
        <end position="73"/>
    </location>
</feature>
<evidence type="ECO:0000256" key="1">
    <source>
        <dbReference type="SAM" id="MobiDB-lite"/>
    </source>
</evidence>
<dbReference type="EMBL" id="JAVHNR010000002">
    <property type="protein sequence ID" value="KAK6352017.1"/>
    <property type="molecule type" value="Genomic_DNA"/>
</dbReference>
<feature type="region of interest" description="Disordered" evidence="1">
    <location>
        <begin position="33"/>
        <end position="75"/>
    </location>
</feature>
<name>A0AAN8RR61_9PEZI</name>
<comment type="caution">
    <text evidence="2">The sequence shown here is derived from an EMBL/GenBank/DDBJ whole genome shotgun (WGS) entry which is preliminary data.</text>
</comment>